<accession>A0AAW0DHU9</accession>
<dbReference type="AlphaFoldDB" id="A0AAW0DHU9"/>
<reference evidence="1 2" key="1">
    <citation type="submission" date="2024-01" db="EMBL/GenBank/DDBJ databases">
        <title>A draft genome for a cacao thread blight-causing isolate of Paramarasmius palmivorus.</title>
        <authorList>
            <person name="Baruah I.K."/>
            <person name="Bukari Y."/>
            <person name="Amoako-Attah I."/>
            <person name="Meinhardt L.W."/>
            <person name="Bailey B.A."/>
            <person name="Cohen S.P."/>
        </authorList>
    </citation>
    <scope>NUCLEOTIDE SEQUENCE [LARGE SCALE GENOMIC DNA]</scope>
    <source>
        <strain evidence="1 2">GH-12</strain>
    </source>
</reference>
<comment type="caution">
    <text evidence="1">The sequence shown here is derived from an EMBL/GenBank/DDBJ whole genome shotgun (WGS) entry which is preliminary data.</text>
</comment>
<evidence type="ECO:0000313" key="2">
    <source>
        <dbReference type="Proteomes" id="UP001383192"/>
    </source>
</evidence>
<dbReference type="Proteomes" id="UP001383192">
    <property type="component" value="Unassembled WGS sequence"/>
</dbReference>
<name>A0AAW0DHU9_9AGAR</name>
<organism evidence="1 2">
    <name type="scientific">Paramarasmius palmivorus</name>
    <dbReference type="NCBI Taxonomy" id="297713"/>
    <lineage>
        <taxon>Eukaryota</taxon>
        <taxon>Fungi</taxon>
        <taxon>Dikarya</taxon>
        <taxon>Basidiomycota</taxon>
        <taxon>Agaricomycotina</taxon>
        <taxon>Agaricomycetes</taxon>
        <taxon>Agaricomycetidae</taxon>
        <taxon>Agaricales</taxon>
        <taxon>Marasmiineae</taxon>
        <taxon>Marasmiaceae</taxon>
        <taxon>Paramarasmius</taxon>
    </lineage>
</organism>
<protein>
    <submittedName>
        <fullName evidence="1">Uncharacterized protein</fullName>
    </submittedName>
</protein>
<proteinExistence type="predicted"/>
<sequence length="95" mass="11103">MPGEDFGQRKRERTLGQLQERYHERLPTRFTYYHAFDVIAYPVAPTNINIQHSLEKMPQSVPLGTVASAPFESFRNDYMWEKWFAIGLPLSEAKV</sequence>
<gene>
    <name evidence="1" type="ORF">VNI00_004677</name>
</gene>
<keyword evidence="2" id="KW-1185">Reference proteome</keyword>
<dbReference type="EMBL" id="JAYKXP010000013">
    <property type="protein sequence ID" value="KAK7051177.1"/>
    <property type="molecule type" value="Genomic_DNA"/>
</dbReference>
<evidence type="ECO:0000313" key="1">
    <source>
        <dbReference type="EMBL" id="KAK7051177.1"/>
    </source>
</evidence>